<dbReference type="GO" id="GO:0070006">
    <property type="term" value="F:metalloaminopeptidase activity"/>
    <property type="evidence" value="ECO:0007669"/>
    <property type="project" value="TreeGrafter"/>
</dbReference>
<evidence type="ECO:0000256" key="16">
    <source>
        <dbReference type="ARBA" id="ARBA00022989"/>
    </source>
</evidence>
<evidence type="ECO:0000256" key="23">
    <source>
        <dbReference type="PIRSR" id="PIRSR634016-4"/>
    </source>
</evidence>
<dbReference type="Gene3D" id="2.60.40.1730">
    <property type="entry name" value="tricorn interacting facor f3 domain"/>
    <property type="match status" value="1"/>
</dbReference>
<evidence type="ECO:0000256" key="18">
    <source>
        <dbReference type="ARBA" id="ARBA00023136"/>
    </source>
</evidence>
<evidence type="ECO:0000256" key="3">
    <source>
        <dbReference type="ARBA" id="ARBA00004609"/>
    </source>
</evidence>
<evidence type="ECO:0000259" key="28">
    <source>
        <dbReference type="Pfam" id="PF17900"/>
    </source>
</evidence>
<evidence type="ECO:0000256" key="17">
    <source>
        <dbReference type="ARBA" id="ARBA00023049"/>
    </source>
</evidence>
<keyword evidence="9" id="KW-0645">Protease</keyword>
<dbReference type="PANTHER" id="PTHR11533">
    <property type="entry name" value="PROTEASE M1 ZINC METALLOPROTEASE"/>
    <property type="match status" value="1"/>
</dbReference>
<comment type="cofactor">
    <cofactor evidence="22">
        <name>Zn(2+)</name>
        <dbReference type="ChEBI" id="CHEBI:29105"/>
    </cofactor>
    <text evidence="22">Binds 1 zinc ion per subunit.</text>
</comment>
<evidence type="ECO:0000256" key="20">
    <source>
        <dbReference type="ARBA" id="ARBA00023180"/>
    </source>
</evidence>
<evidence type="ECO:0000256" key="14">
    <source>
        <dbReference type="ARBA" id="ARBA00022833"/>
    </source>
</evidence>
<evidence type="ECO:0000256" key="19">
    <source>
        <dbReference type="ARBA" id="ARBA00023157"/>
    </source>
</evidence>
<feature type="region of interest" description="Disordered" evidence="24">
    <location>
        <begin position="80"/>
        <end position="116"/>
    </location>
</feature>
<dbReference type="GO" id="GO:0098552">
    <property type="term" value="C:side of membrane"/>
    <property type="evidence" value="ECO:0007669"/>
    <property type="project" value="UniProtKB-KW"/>
</dbReference>
<dbReference type="InterPro" id="IPR050344">
    <property type="entry name" value="Peptidase_M1_aminopeptidases"/>
</dbReference>
<dbReference type="PRINTS" id="PR00756">
    <property type="entry name" value="ALADIPTASE"/>
</dbReference>
<keyword evidence="10 25" id="KW-0812">Transmembrane</keyword>
<dbReference type="EMBL" id="JARKIK010000078">
    <property type="protein sequence ID" value="KAK8726805.1"/>
    <property type="molecule type" value="Genomic_DNA"/>
</dbReference>
<dbReference type="AlphaFoldDB" id="A0AAW0WHP7"/>
<accession>A0AAW0WHP7</accession>
<dbReference type="InterPro" id="IPR027268">
    <property type="entry name" value="Peptidase_M4/M1_CTD_sf"/>
</dbReference>
<dbReference type="FunFam" id="2.60.40.1730:FF:000012">
    <property type="entry name" value="Aminopeptidase N"/>
    <property type="match status" value="1"/>
</dbReference>
<feature type="active site" description="Proton acceptor" evidence="21">
    <location>
        <position position="451"/>
    </location>
</feature>
<reference evidence="29 30" key="1">
    <citation type="journal article" date="2024" name="BMC Genomics">
        <title>Genome assembly of redclaw crayfish (Cherax quadricarinatus) provides insights into its immune adaptation and hypoxia tolerance.</title>
        <authorList>
            <person name="Liu Z."/>
            <person name="Zheng J."/>
            <person name="Li H."/>
            <person name="Fang K."/>
            <person name="Wang S."/>
            <person name="He J."/>
            <person name="Zhou D."/>
            <person name="Weng S."/>
            <person name="Chi M."/>
            <person name="Gu Z."/>
            <person name="He J."/>
            <person name="Li F."/>
            <person name="Wang M."/>
        </authorList>
    </citation>
    <scope>NUCLEOTIDE SEQUENCE [LARGE SCALE GENOMIC DNA]</scope>
    <source>
        <strain evidence="29">ZL_2023a</strain>
    </source>
</reference>
<dbReference type="Pfam" id="PF11838">
    <property type="entry name" value="ERAP1_C"/>
    <property type="match status" value="1"/>
</dbReference>
<keyword evidence="12" id="KW-0732">Signal</keyword>
<comment type="similarity">
    <text evidence="4">Belongs to the peptidase M1 family.</text>
</comment>
<keyword evidence="7" id="KW-1003">Cell membrane</keyword>
<evidence type="ECO:0000256" key="2">
    <source>
        <dbReference type="ARBA" id="ARBA00004606"/>
    </source>
</evidence>
<organism evidence="29 30">
    <name type="scientific">Cherax quadricarinatus</name>
    <name type="common">Australian red claw crayfish</name>
    <dbReference type="NCBI Taxonomy" id="27406"/>
    <lineage>
        <taxon>Eukaryota</taxon>
        <taxon>Metazoa</taxon>
        <taxon>Ecdysozoa</taxon>
        <taxon>Arthropoda</taxon>
        <taxon>Crustacea</taxon>
        <taxon>Multicrustacea</taxon>
        <taxon>Malacostraca</taxon>
        <taxon>Eumalacostraca</taxon>
        <taxon>Eucarida</taxon>
        <taxon>Decapoda</taxon>
        <taxon>Pleocyemata</taxon>
        <taxon>Astacidea</taxon>
        <taxon>Parastacoidea</taxon>
        <taxon>Parastacidae</taxon>
        <taxon>Cherax</taxon>
    </lineage>
</organism>
<dbReference type="PANTHER" id="PTHR11533:SF294">
    <property type="entry name" value="THYROTROPIN-RELEASING HORMONE-DEGRADING ECTOENZYME"/>
    <property type="match status" value="1"/>
</dbReference>
<feature type="compositionally biased region" description="Polar residues" evidence="24">
    <location>
        <begin position="93"/>
        <end position="108"/>
    </location>
</feature>
<feature type="domain" description="Peptidase M1 membrane alanine aminopeptidase" evidence="26">
    <location>
        <begin position="386"/>
        <end position="603"/>
    </location>
</feature>
<evidence type="ECO:0000256" key="15">
    <source>
        <dbReference type="ARBA" id="ARBA00022968"/>
    </source>
</evidence>
<dbReference type="GO" id="GO:0008270">
    <property type="term" value="F:zinc ion binding"/>
    <property type="evidence" value="ECO:0007669"/>
    <property type="project" value="InterPro"/>
</dbReference>
<feature type="binding site" evidence="22">
    <location>
        <position position="454"/>
    </location>
    <ligand>
        <name>Zn(2+)</name>
        <dbReference type="ChEBI" id="CHEBI:29105"/>
        <note>catalytic</note>
    </ligand>
</feature>
<dbReference type="Pfam" id="PF01433">
    <property type="entry name" value="Peptidase_M1"/>
    <property type="match status" value="1"/>
</dbReference>
<evidence type="ECO:0000313" key="30">
    <source>
        <dbReference type="Proteomes" id="UP001445076"/>
    </source>
</evidence>
<dbReference type="Pfam" id="PF17900">
    <property type="entry name" value="Peptidase_M1_N"/>
    <property type="match status" value="1"/>
</dbReference>
<keyword evidence="8" id="KW-0336">GPI-anchor</keyword>
<evidence type="ECO:0000256" key="7">
    <source>
        <dbReference type="ARBA" id="ARBA00022475"/>
    </source>
</evidence>
<dbReference type="InterPro" id="IPR042097">
    <property type="entry name" value="Aminopeptidase_N-like_N_sf"/>
</dbReference>
<feature type="binding site" evidence="22">
    <location>
        <position position="450"/>
    </location>
    <ligand>
        <name>Zn(2+)</name>
        <dbReference type="ChEBI" id="CHEBI:29105"/>
        <note>catalytic</note>
    </ligand>
</feature>
<comment type="catalytic activity">
    <reaction evidence="1">
        <text>Release of an N-terminal amino acid, Xaa-|-Yaa- from a peptide, amide or arylamide. Xaa is preferably Ala, but may be most amino acids including Pro (slow action). When a terminal hydrophobic residue is followed by a prolyl residue, the two may be released as an intact Xaa-Pro dipeptide.</text>
        <dbReference type="EC" id="3.4.11.2"/>
    </reaction>
</comment>
<dbReference type="GO" id="GO:0005886">
    <property type="term" value="C:plasma membrane"/>
    <property type="evidence" value="ECO:0007669"/>
    <property type="project" value="UniProtKB-SubCell"/>
</dbReference>
<comment type="subcellular location">
    <subcellularLocation>
        <location evidence="3">Cell membrane</location>
        <topology evidence="3">Lipid-anchor</topology>
        <topology evidence="3">GPI-anchor</topology>
    </subcellularLocation>
    <subcellularLocation>
        <location evidence="2">Membrane</location>
        <topology evidence="2">Single-pass type II membrane protein</topology>
    </subcellularLocation>
</comment>
<keyword evidence="14 22" id="KW-0862">Zinc</keyword>
<dbReference type="InterPro" id="IPR034016">
    <property type="entry name" value="M1_APN-typ"/>
</dbReference>
<evidence type="ECO:0000256" key="1">
    <source>
        <dbReference type="ARBA" id="ARBA00000098"/>
    </source>
</evidence>
<dbReference type="GO" id="GO:0042277">
    <property type="term" value="F:peptide binding"/>
    <property type="evidence" value="ECO:0007669"/>
    <property type="project" value="TreeGrafter"/>
</dbReference>
<dbReference type="Proteomes" id="UP001445076">
    <property type="component" value="Unassembled WGS sequence"/>
</dbReference>
<dbReference type="CDD" id="cd09601">
    <property type="entry name" value="M1_APN-Q_like"/>
    <property type="match status" value="1"/>
</dbReference>
<evidence type="ECO:0000259" key="26">
    <source>
        <dbReference type="Pfam" id="PF01433"/>
    </source>
</evidence>
<dbReference type="GO" id="GO:0005615">
    <property type="term" value="C:extracellular space"/>
    <property type="evidence" value="ECO:0007669"/>
    <property type="project" value="TreeGrafter"/>
</dbReference>
<dbReference type="InterPro" id="IPR045357">
    <property type="entry name" value="Aminopeptidase_N-like_N"/>
</dbReference>
<evidence type="ECO:0000256" key="6">
    <source>
        <dbReference type="ARBA" id="ARBA00015611"/>
    </source>
</evidence>
<evidence type="ECO:0000256" key="8">
    <source>
        <dbReference type="ARBA" id="ARBA00022622"/>
    </source>
</evidence>
<evidence type="ECO:0000256" key="24">
    <source>
        <dbReference type="SAM" id="MobiDB-lite"/>
    </source>
</evidence>
<dbReference type="Gene3D" id="1.25.50.20">
    <property type="match status" value="1"/>
</dbReference>
<keyword evidence="13" id="KW-0378">Hydrolase</keyword>
<keyword evidence="30" id="KW-1185">Reference proteome</keyword>
<sequence>MTASRGVGDLLAMEGSHPDHVITFDKSKGCYVSRSVGVLLGVFFVSALVVTGLLVFYYAPQKRDLHHESLLLSSTQVTQSTERKPIMGRRRSSNSTKIPASARSNGTNKRLAGSRTKVTSTTRAPTILLNTTTEAPLHEEMNVRLPRALKPLHYLVKLQPFISGNFSILGYVEVEMEVLEPTFNITLHIADIITKNETIRVAAVGDLEGLGLKVRKHEYDPERQFYVAHLEEALQQSHKYVLSMEFLGYLNDQLHGFYRSNYRDADGTEKTLAVTQFQATDARRAFPCFDEPSLKATFEVYLARTTNMSSISNMPIIETIPMEEEGWVWDHYDTSVPMSTYLVAFVVSDFASLTTTTANNHTVFRVWAREPALQQAEYSRLVGPPILTHFEDYFNQSYPLPKQDMIAIPDFSAGAMENWGLITYRETAMLYDPRVSAASNKQYVVAVVAHELAHQWFGNLVTPRWWTDLWLNEGFASYVEYIGINHVEPTWQVMEQFVLNEVQVVFSLDSLESSHPISIPVVHPDEISELFDRISYAKGASIIRMMNHFLTEDTFRKGLSTYLDAFKYGNAEQDDLWEHLTQAAHQDGTLPLDLTVKTIMDTWTLQMGYPVITVERSPDGTSASVSQERFLLVKEGDFKSSEEYKWWVPLTYTGGDDSNFNETRAKVWMKDTETLITIQSLPTKDHWVIFNLQETGYYRVNYDNHNWNLLIQQLLTDHTVIATINRAQIIDDAMNLARADQVAYDTALEVYNYLGQETEYVPWATAINNLAYLKDMFSRTGGYGALKNYLLDILVPLYNMLGFIDSQSDPLLDQYKRQKALTWACELEHQDCLQNAAAIYAHWMNNPDNSSIISPNLKSTVYCHAISVGGEKEWNFAWNKYLKSNVGSEKIRLLSAMGCTKQVWILSRYLEIAFSPDSGIRKQDAFRVFGAVAANEVGRPLAWTFLQDQWDTIFEFYGKAKSRLIKSATSSFNSVQQLKELRLFRREHLQDLESVSRSVQQVIERTKINIAWMTSNYQVIVNWLHKNGYSTKLSNA</sequence>
<evidence type="ECO:0000256" key="11">
    <source>
        <dbReference type="ARBA" id="ARBA00022723"/>
    </source>
</evidence>
<keyword evidence="11 22" id="KW-0479">Metal-binding</keyword>
<keyword evidence="17" id="KW-0482">Metalloprotease</keyword>
<evidence type="ECO:0000256" key="25">
    <source>
        <dbReference type="SAM" id="Phobius"/>
    </source>
</evidence>
<dbReference type="InterPro" id="IPR024571">
    <property type="entry name" value="ERAP1-like_C_dom"/>
</dbReference>
<dbReference type="GO" id="GO:0016285">
    <property type="term" value="F:alanyl aminopeptidase activity"/>
    <property type="evidence" value="ECO:0007669"/>
    <property type="project" value="UniProtKB-EC"/>
</dbReference>
<evidence type="ECO:0000259" key="27">
    <source>
        <dbReference type="Pfam" id="PF11838"/>
    </source>
</evidence>
<gene>
    <name evidence="29" type="ORF">OTU49_010067</name>
</gene>
<evidence type="ECO:0000256" key="13">
    <source>
        <dbReference type="ARBA" id="ARBA00022801"/>
    </source>
</evidence>
<feature type="binding site" evidence="22">
    <location>
        <position position="473"/>
    </location>
    <ligand>
        <name>Zn(2+)</name>
        <dbReference type="ChEBI" id="CHEBI:29105"/>
        <note>catalytic</note>
    </ligand>
</feature>
<feature type="site" description="Transition state stabilizer" evidence="23">
    <location>
        <position position="536"/>
    </location>
</feature>
<evidence type="ECO:0000313" key="29">
    <source>
        <dbReference type="EMBL" id="KAK8726805.1"/>
    </source>
</evidence>
<dbReference type="InterPro" id="IPR014782">
    <property type="entry name" value="Peptidase_M1_dom"/>
</dbReference>
<protein>
    <recommendedName>
        <fullName evidence="6">Aminopeptidase N</fullName>
        <ecNumber evidence="5">3.4.11.2</ecNumber>
    </recommendedName>
</protein>
<evidence type="ECO:0000256" key="12">
    <source>
        <dbReference type="ARBA" id="ARBA00022729"/>
    </source>
</evidence>
<dbReference type="GO" id="GO:0006508">
    <property type="term" value="P:proteolysis"/>
    <property type="evidence" value="ECO:0007669"/>
    <property type="project" value="UniProtKB-KW"/>
</dbReference>
<name>A0AAW0WHP7_CHEQU</name>
<evidence type="ECO:0000256" key="21">
    <source>
        <dbReference type="PIRSR" id="PIRSR634016-1"/>
    </source>
</evidence>
<dbReference type="Gene3D" id="1.10.390.10">
    <property type="entry name" value="Neutral Protease Domain 2"/>
    <property type="match status" value="1"/>
</dbReference>
<comment type="caution">
    <text evidence="29">The sequence shown here is derived from an EMBL/GenBank/DDBJ whole genome shotgun (WGS) entry which is preliminary data.</text>
</comment>
<feature type="transmembrane region" description="Helical" evidence="25">
    <location>
        <begin position="36"/>
        <end position="59"/>
    </location>
</feature>
<evidence type="ECO:0000256" key="9">
    <source>
        <dbReference type="ARBA" id="ARBA00022670"/>
    </source>
</evidence>
<evidence type="ECO:0000256" key="22">
    <source>
        <dbReference type="PIRSR" id="PIRSR634016-3"/>
    </source>
</evidence>
<keyword evidence="15" id="KW-0735">Signal-anchor</keyword>
<keyword evidence="20" id="KW-0325">Glycoprotein</keyword>
<dbReference type="SUPFAM" id="SSF55486">
    <property type="entry name" value="Metalloproteases ('zincins'), catalytic domain"/>
    <property type="match status" value="1"/>
</dbReference>
<dbReference type="Gene3D" id="2.60.40.1910">
    <property type="match status" value="1"/>
</dbReference>
<dbReference type="FunFam" id="1.10.390.10:FF:000016">
    <property type="entry name" value="Glutamyl aminopeptidase"/>
    <property type="match status" value="1"/>
</dbReference>
<keyword evidence="18 25" id="KW-0472">Membrane</keyword>
<dbReference type="GO" id="GO:0043171">
    <property type="term" value="P:peptide catabolic process"/>
    <property type="evidence" value="ECO:0007669"/>
    <property type="project" value="TreeGrafter"/>
</dbReference>
<evidence type="ECO:0000256" key="5">
    <source>
        <dbReference type="ARBA" id="ARBA00012564"/>
    </source>
</evidence>
<feature type="domain" description="Aminopeptidase N-like N-terminal" evidence="28">
    <location>
        <begin position="150"/>
        <end position="342"/>
    </location>
</feature>
<dbReference type="EC" id="3.4.11.2" evidence="5"/>
<dbReference type="SUPFAM" id="SSF63737">
    <property type="entry name" value="Leukotriene A4 hydrolase N-terminal domain"/>
    <property type="match status" value="1"/>
</dbReference>
<evidence type="ECO:0000256" key="10">
    <source>
        <dbReference type="ARBA" id="ARBA00022692"/>
    </source>
</evidence>
<keyword evidence="16 25" id="KW-1133">Transmembrane helix</keyword>
<dbReference type="FunFam" id="1.25.50.20:FF:000001">
    <property type="entry name" value="Aminopeptidase"/>
    <property type="match status" value="1"/>
</dbReference>
<dbReference type="FunFam" id="2.60.40.1910:FF:000008">
    <property type="entry name" value="Aminopeptidase"/>
    <property type="match status" value="1"/>
</dbReference>
<feature type="domain" description="ERAP1-like C-terminal" evidence="27">
    <location>
        <begin position="687"/>
        <end position="1007"/>
    </location>
</feature>
<evidence type="ECO:0000256" key="4">
    <source>
        <dbReference type="ARBA" id="ARBA00010136"/>
    </source>
</evidence>
<dbReference type="GO" id="GO:0005737">
    <property type="term" value="C:cytoplasm"/>
    <property type="evidence" value="ECO:0007669"/>
    <property type="project" value="TreeGrafter"/>
</dbReference>
<dbReference type="InterPro" id="IPR001930">
    <property type="entry name" value="Peptidase_M1"/>
</dbReference>
<proteinExistence type="inferred from homology"/>
<keyword evidence="8" id="KW-0449">Lipoprotein</keyword>
<keyword evidence="19" id="KW-1015">Disulfide bond</keyword>